<feature type="compositionally biased region" description="Polar residues" evidence="1">
    <location>
        <begin position="205"/>
        <end position="216"/>
    </location>
</feature>
<evidence type="ECO:0000256" key="1">
    <source>
        <dbReference type="SAM" id="MobiDB-lite"/>
    </source>
</evidence>
<dbReference type="AlphaFoldDB" id="A0A5C3MWZ0"/>
<name>A0A5C3MWZ0_9AGAM</name>
<keyword evidence="2" id="KW-0472">Membrane</keyword>
<dbReference type="Pfam" id="PF11696">
    <property type="entry name" value="DUF3292"/>
    <property type="match status" value="1"/>
</dbReference>
<evidence type="ECO:0000313" key="3">
    <source>
        <dbReference type="EMBL" id="TFK49824.1"/>
    </source>
</evidence>
<feature type="transmembrane region" description="Helical" evidence="2">
    <location>
        <begin position="98"/>
        <end position="120"/>
    </location>
</feature>
<dbReference type="STRING" id="5364.A0A5C3MWZ0"/>
<keyword evidence="2" id="KW-0812">Transmembrane</keyword>
<organism evidence="3 4">
    <name type="scientific">Heliocybe sulcata</name>
    <dbReference type="NCBI Taxonomy" id="5364"/>
    <lineage>
        <taxon>Eukaryota</taxon>
        <taxon>Fungi</taxon>
        <taxon>Dikarya</taxon>
        <taxon>Basidiomycota</taxon>
        <taxon>Agaricomycotina</taxon>
        <taxon>Agaricomycetes</taxon>
        <taxon>Gloeophyllales</taxon>
        <taxon>Gloeophyllaceae</taxon>
        <taxon>Heliocybe</taxon>
    </lineage>
</organism>
<keyword evidence="2" id="KW-1133">Transmembrane helix</keyword>
<protein>
    <submittedName>
        <fullName evidence="3">Uncharacterized protein</fullName>
    </submittedName>
</protein>
<reference evidence="3 4" key="1">
    <citation type="journal article" date="2019" name="Nat. Ecol. Evol.">
        <title>Megaphylogeny resolves global patterns of mushroom evolution.</title>
        <authorList>
            <person name="Varga T."/>
            <person name="Krizsan K."/>
            <person name="Foldi C."/>
            <person name="Dima B."/>
            <person name="Sanchez-Garcia M."/>
            <person name="Sanchez-Ramirez S."/>
            <person name="Szollosi G.J."/>
            <person name="Szarkandi J.G."/>
            <person name="Papp V."/>
            <person name="Albert L."/>
            <person name="Andreopoulos W."/>
            <person name="Angelini C."/>
            <person name="Antonin V."/>
            <person name="Barry K.W."/>
            <person name="Bougher N.L."/>
            <person name="Buchanan P."/>
            <person name="Buyck B."/>
            <person name="Bense V."/>
            <person name="Catcheside P."/>
            <person name="Chovatia M."/>
            <person name="Cooper J."/>
            <person name="Damon W."/>
            <person name="Desjardin D."/>
            <person name="Finy P."/>
            <person name="Geml J."/>
            <person name="Haridas S."/>
            <person name="Hughes K."/>
            <person name="Justo A."/>
            <person name="Karasinski D."/>
            <person name="Kautmanova I."/>
            <person name="Kiss B."/>
            <person name="Kocsube S."/>
            <person name="Kotiranta H."/>
            <person name="LaButti K.M."/>
            <person name="Lechner B.E."/>
            <person name="Liimatainen K."/>
            <person name="Lipzen A."/>
            <person name="Lukacs Z."/>
            <person name="Mihaltcheva S."/>
            <person name="Morgado L.N."/>
            <person name="Niskanen T."/>
            <person name="Noordeloos M.E."/>
            <person name="Ohm R.A."/>
            <person name="Ortiz-Santana B."/>
            <person name="Ovrebo C."/>
            <person name="Racz N."/>
            <person name="Riley R."/>
            <person name="Savchenko A."/>
            <person name="Shiryaev A."/>
            <person name="Soop K."/>
            <person name="Spirin V."/>
            <person name="Szebenyi C."/>
            <person name="Tomsovsky M."/>
            <person name="Tulloss R.E."/>
            <person name="Uehling J."/>
            <person name="Grigoriev I.V."/>
            <person name="Vagvolgyi C."/>
            <person name="Papp T."/>
            <person name="Martin F.M."/>
            <person name="Miettinen O."/>
            <person name="Hibbett D.S."/>
            <person name="Nagy L.G."/>
        </authorList>
    </citation>
    <scope>NUCLEOTIDE SEQUENCE [LARGE SCALE GENOMIC DNA]</scope>
    <source>
        <strain evidence="3 4">OMC1185</strain>
    </source>
</reference>
<dbReference type="Proteomes" id="UP000305948">
    <property type="component" value="Unassembled WGS sequence"/>
</dbReference>
<sequence length="440" mass="49215">MAYQAFCVLLELPFKRCPGLGREWRMSSRTGTTRTPPGTTERRAAVNAQARRGGHSTRGLSGVSTFCGWHSNWIMEKVHIAQNPLLIALHATGDHPDILVVLFLLFKLLVFLRYVLLFFLSNILARILLLFGRVAIGLLDLKLIPYDFGDESLQQQDIILEEIECSCDTSALGLPIQLRRRIDDTRVSKKFLSCCTVDGGDSRNHTPSSSNDSSAGKRTWNTKDPPTFVGYTRPRQLMDVRHGKKEFPPRRRHVIRIPAPAPNAQTLDRLEQGAQVLLEEPVGVRGIEWLERKVPSWQWYLEPRKEAHKAPLPPLPSPGAQEAPPSRPTTPLAAEDIPMEVLQAGLDSIQHPDLVQQSDAKAAQQKEQKAKAKKQQRFLNFGKAIARTGASTVLGADQVRAKATGDQHAKRRPHDVQRTGERALLLTDWSSLVYYAAYSL</sequence>
<dbReference type="InterPro" id="IPR021709">
    <property type="entry name" value="DUF3292"/>
</dbReference>
<evidence type="ECO:0000256" key="2">
    <source>
        <dbReference type="SAM" id="Phobius"/>
    </source>
</evidence>
<dbReference type="OrthoDB" id="1708389at2759"/>
<evidence type="ECO:0000313" key="4">
    <source>
        <dbReference type="Proteomes" id="UP000305948"/>
    </source>
</evidence>
<feature type="region of interest" description="Disordered" evidence="1">
    <location>
        <begin position="201"/>
        <end position="231"/>
    </location>
</feature>
<keyword evidence="4" id="KW-1185">Reference proteome</keyword>
<proteinExistence type="predicted"/>
<gene>
    <name evidence="3" type="ORF">OE88DRAFT_1646222</name>
</gene>
<feature type="region of interest" description="Disordered" evidence="1">
    <location>
        <begin position="308"/>
        <end position="332"/>
    </location>
</feature>
<accession>A0A5C3MWZ0</accession>
<dbReference type="EMBL" id="ML213515">
    <property type="protein sequence ID" value="TFK49824.1"/>
    <property type="molecule type" value="Genomic_DNA"/>
</dbReference>